<feature type="transmembrane region" description="Helical" evidence="1">
    <location>
        <begin position="67"/>
        <end position="87"/>
    </location>
</feature>
<dbReference type="Proteomes" id="UP001596099">
    <property type="component" value="Unassembled WGS sequence"/>
</dbReference>
<dbReference type="AlphaFoldDB" id="A0ABD5RS57"/>
<dbReference type="PANTHER" id="PTHR43592">
    <property type="entry name" value="CAAX AMINO TERMINAL PROTEASE"/>
    <property type="match status" value="1"/>
</dbReference>
<feature type="transmembrane region" description="Helical" evidence="1">
    <location>
        <begin position="206"/>
        <end position="225"/>
    </location>
</feature>
<feature type="transmembrane region" description="Helical" evidence="1">
    <location>
        <begin position="107"/>
        <end position="128"/>
    </location>
</feature>
<dbReference type="InterPro" id="IPR003675">
    <property type="entry name" value="Rce1/LyrA-like_dom"/>
</dbReference>
<keyword evidence="4" id="KW-1185">Reference proteome</keyword>
<dbReference type="GO" id="GO:0004175">
    <property type="term" value="F:endopeptidase activity"/>
    <property type="evidence" value="ECO:0007669"/>
    <property type="project" value="UniProtKB-ARBA"/>
</dbReference>
<dbReference type="EMBL" id="JBHSQH010000001">
    <property type="protein sequence ID" value="MFC5973069.1"/>
    <property type="molecule type" value="Genomic_DNA"/>
</dbReference>
<dbReference type="Pfam" id="PF02517">
    <property type="entry name" value="Rce1-like"/>
    <property type="match status" value="1"/>
</dbReference>
<dbReference type="EC" id="3.4.-.-" evidence="3"/>
<feature type="transmembrane region" description="Helical" evidence="1">
    <location>
        <begin position="23"/>
        <end position="47"/>
    </location>
</feature>
<protein>
    <submittedName>
        <fullName evidence="3">CPBP family intramembrane glutamic endopeptidase</fullName>
        <ecNumber evidence="3">3.4.-.-</ecNumber>
    </submittedName>
</protein>
<evidence type="ECO:0000259" key="2">
    <source>
        <dbReference type="Pfam" id="PF02517"/>
    </source>
</evidence>
<gene>
    <name evidence="3" type="ORF">ACFPYI_17180</name>
</gene>
<reference evidence="3 4" key="1">
    <citation type="journal article" date="2019" name="Int. J. Syst. Evol. Microbiol.">
        <title>The Global Catalogue of Microorganisms (GCM) 10K type strain sequencing project: providing services to taxonomists for standard genome sequencing and annotation.</title>
        <authorList>
            <consortium name="The Broad Institute Genomics Platform"/>
            <consortium name="The Broad Institute Genome Sequencing Center for Infectious Disease"/>
            <person name="Wu L."/>
            <person name="Ma J."/>
        </authorList>
    </citation>
    <scope>NUCLEOTIDE SEQUENCE [LARGE SCALE GENOMIC DNA]</scope>
    <source>
        <strain evidence="3 4">CGMCC 1.12543</strain>
    </source>
</reference>
<keyword evidence="1" id="KW-0812">Transmembrane</keyword>
<feature type="transmembrane region" description="Helical" evidence="1">
    <location>
        <begin position="237"/>
        <end position="257"/>
    </location>
</feature>
<comment type="caution">
    <text evidence="3">The sequence shown here is derived from an EMBL/GenBank/DDBJ whole genome shotgun (WGS) entry which is preliminary data.</text>
</comment>
<sequence length="258" mass="26271">MSVTTISQDGATGVHTTRGRVRAVAVAAAITVVALVVGIVASIPVLVGFALAGYDITAVETLARPEVLVLSAFATQGSMLLVGYGYVRRYGLAVPVRLPTRADALVAGVGVVAAIVLAILGSLVISLVVPVDQGATSVLGDIGAVDPVALLVFAALSVVWIAPAEEYLFRGVVQGRVRQAFGIGATLAVAGALFASIHVFNYAGTAAVIAAYLGLLVLVSVVFGYAYERTGNLTVPIAIHALYNAVLLGGSYLALVWG</sequence>
<dbReference type="GO" id="GO:0080120">
    <property type="term" value="P:CAAX-box protein maturation"/>
    <property type="evidence" value="ECO:0007669"/>
    <property type="project" value="UniProtKB-ARBA"/>
</dbReference>
<feature type="transmembrane region" description="Helical" evidence="1">
    <location>
        <begin position="148"/>
        <end position="168"/>
    </location>
</feature>
<organism evidence="3 4">
    <name type="scientific">Halomarina salina</name>
    <dbReference type="NCBI Taxonomy" id="1872699"/>
    <lineage>
        <taxon>Archaea</taxon>
        <taxon>Methanobacteriati</taxon>
        <taxon>Methanobacteriota</taxon>
        <taxon>Stenosarchaea group</taxon>
        <taxon>Halobacteria</taxon>
        <taxon>Halobacteriales</taxon>
        <taxon>Natronomonadaceae</taxon>
        <taxon>Halomarina</taxon>
    </lineage>
</organism>
<feature type="domain" description="CAAX prenyl protease 2/Lysostaphin resistance protein A-like" evidence="2">
    <location>
        <begin position="149"/>
        <end position="246"/>
    </location>
</feature>
<evidence type="ECO:0000313" key="4">
    <source>
        <dbReference type="Proteomes" id="UP001596099"/>
    </source>
</evidence>
<proteinExistence type="predicted"/>
<evidence type="ECO:0000256" key="1">
    <source>
        <dbReference type="SAM" id="Phobius"/>
    </source>
</evidence>
<keyword evidence="1" id="KW-1133">Transmembrane helix</keyword>
<name>A0ABD5RS57_9EURY</name>
<dbReference type="PANTHER" id="PTHR43592:SF15">
    <property type="entry name" value="CAAX AMINO TERMINAL PROTEASE FAMILY PROTEIN"/>
    <property type="match status" value="1"/>
</dbReference>
<evidence type="ECO:0000313" key="3">
    <source>
        <dbReference type="EMBL" id="MFC5973069.1"/>
    </source>
</evidence>
<feature type="transmembrane region" description="Helical" evidence="1">
    <location>
        <begin position="180"/>
        <end position="200"/>
    </location>
</feature>
<keyword evidence="3" id="KW-0378">Hydrolase</keyword>
<dbReference type="RefSeq" id="WP_247417161.1">
    <property type="nucleotide sequence ID" value="NZ_JALLGW010000001.1"/>
</dbReference>
<accession>A0ABD5RS57</accession>
<keyword evidence="1" id="KW-0472">Membrane</keyword>